<dbReference type="InterPro" id="IPR024134">
    <property type="entry name" value="SOD_Cu/Zn_/chaperone"/>
</dbReference>
<comment type="catalytic activity">
    <reaction evidence="7">
        <text>2 superoxide + 2 H(+) = H2O2 + O2</text>
        <dbReference type="Rhea" id="RHEA:20696"/>
        <dbReference type="ChEBI" id="CHEBI:15378"/>
        <dbReference type="ChEBI" id="CHEBI:15379"/>
        <dbReference type="ChEBI" id="CHEBI:16240"/>
        <dbReference type="ChEBI" id="CHEBI:18421"/>
        <dbReference type="EC" id="1.15.1.1"/>
    </reaction>
</comment>
<comment type="cofactor">
    <cofactor evidence="7">
        <name>Cu cation</name>
        <dbReference type="ChEBI" id="CHEBI:23378"/>
    </cofactor>
    <text evidence="7">Binds 1 copper ion per subunit.</text>
</comment>
<dbReference type="InterPro" id="IPR001424">
    <property type="entry name" value="SOD_Cu_Zn_dom"/>
</dbReference>
<evidence type="ECO:0000256" key="6">
    <source>
        <dbReference type="ARBA" id="ARBA00023008"/>
    </source>
</evidence>
<dbReference type="InterPro" id="IPR036423">
    <property type="entry name" value="SOD-like_Cu/Zn_dom_sf"/>
</dbReference>
<gene>
    <name evidence="9" type="ORF">M513_05621</name>
</gene>
<evidence type="ECO:0000259" key="8">
    <source>
        <dbReference type="Pfam" id="PF00080"/>
    </source>
</evidence>
<evidence type="ECO:0000256" key="3">
    <source>
        <dbReference type="ARBA" id="ARBA00022833"/>
    </source>
</evidence>
<reference evidence="9 10" key="1">
    <citation type="journal article" date="2014" name="Nat. Genet.">
        <title>Genome and transcriptome of the porcine whipworm Trichuris suis.</title>
        <authorList>
            <person name="Jex A.R."/>
            <person name="Nejsum P."/>
            <person name="Schwarz E.M."/>
            <person name="Hu L."/>
            <person name="Young N.D."/>
            <person name="Hall R.S."/>
            <person name="Korhonen P.K."/>
            <person name="Liao S."/>
            <person name="Thamsborg S."/>
            <person name="Xia J."/>
            <person name="Xu P."/>
            <person name="Wang S."/>
            <person name="Scheerlinck J.P."/>
            <person name="Hofmann A."/>
            <person name="Sternberg P.W."/>
            <person name="Wang J."/>
            <person name="Gasser R.B."/>
        </authorList>
    </citation>
    <scope>NUCLEOTIDE SEQUENCE [LARGE SCALE GENOMIC DNA]</scope>
    <source>
        <strain evidence="9">DCEP-RM93M</strain>
    </source>
</reference>
<dbReference type="PRINTS" id="PR00068">
    <property type="entry name" value="CUZNDISMTASE"/>
</dbReference>
<dbReference type="EC" id="1.15.1.1" evidence="7"/>
<comment type="cofactor">
    <cofactor evidence="7">
        <name>Zn(2+)</name>
        <dbReference type="ChEBI" id="CHEBI:29105"/>
    </cofactor>
    <text evidence="7">Binds 1 zinc ion per subunit.</text>
</comment>
<keyword evidence="4" id="KW-0049">Antioxidant</keyword>
<evidence type="ECO:0000313" key="9">
    <source>
        <dbReference type="EMBL" id="KFD53515.1"/>
    </source>
</evidence>
<dbReference type="PROSITE" id="PS00087">
    <property type="entry name" value="SOD_CU_ZN_1"/>
    <property type="match status" value="1"/>
</dbReference>
<keyword evidence="10" id="KW-1185">Reference proteome</keyword>
<keyword evidence="6 7" id="KW-0186">Copper</keyword>
<dbReference type="GO" id="GO:0004784">
    <property type="term" value="F:superoxide dismutase activity"/>
    <property type="evidence" value="ECO:0007669"/>
    <property type="project" value="UniProtKB-EC"/>
</dbReference>
<keyword evidence="3 7" id="KW-0862">Zinc</keyword>
<keyword evidence="2 7" id="KW-0479">Metal-binding</keyword>
<keyword evidence="5 7" id="KW-0560">Oxidoreductase</keyword>
<organism evidence="9 10">
    <name type="scientific">Trichuris suis</name>
    <name type="common">pig whipworm</name>
    <dbReference type="NCBI Taxonomy" id="68888"/>
    <lineage>
        <taxon>Eukaryota</taxon>
        <taxon>Metazoa</taxon>
        <taxon>Ecdysozoa</taxon>
        <taxon>Nematoda</taxon>
        <taxon>Enoplea</taxon>
        <taxon>Dorylaimia</taxon>
        <taxon>Trichinellida</taxon>
        <taxon>Trichuridae</taxon>
        <taxon>Trichuris</taxon>
    </lineage>
</organism>
<dbReference type="GO" id="GO:0005507">
    <property type="term" value="F:copper ion binding"/>
    <property type="evidence" value="ECO:0007669"/>
    <property type="project" value="InterPro"/>
</dbReference>
<dbReference type="Pfam" id="PF00080">
    <property type="entry name" value="Sod_Cu"/>
    <property type="match status" value="1"/>
</dbReference>
<accession>A0A085M8G9</accession>
<name>A0A085M8G9_9BILA</name>
<dbReference type="SUPFAM" id="SSF49329">
    <property type="entry name" value="Cu,Zn superoxide dismutase-like"/>
    <property type="match status" value="1"/>
</dbReference>
<dbReference type="FunFam" id="2.60.40.200:FF:000001">
    <property type="entry name" value="Superoxide dismutase [Cu-Zn]"/>
    <property type="match status" value="1"/>
</dbReference>
<feature type="domain" description="Superoxide dismutase copper/zinc binding" evidence="8">
    <location>
        <begin position="47"/>
        <end position="172"/>
    </location>
</feature>
<evidence type="ECO:0000256" key="4">
    <source>
        <dbReference type="ARBA" id="ARBA00022862"/>
    </source>
</evidence>
<evidence type="ECO:0000256" key="5">
    <source>
        <dbReference type="ARBA" id="ARBA00023002"/>
    </source>
</evidence>
<dbReference type="PROSITE" id="PS00332">
    <property type="entry name" value="SOD_CU_ZN_2"/>
    <property type="match status" value="1"/>
</dbReference>
<comment type="similarity">
    <text evidence="1 7">Belongs to the Cu-Zn superoxide dismutase family.</text>
</comment>
<dbReference type="EMBL" id="KL363216">
    <property type="protein sequence ID" value="KFD53515.1"/>
    <property type="molecule type" value="Genomic_DNA"/>
</dbReference>
<evidence type="ECO:0000256" key="1">
    <source>
        <dbReference type="ARBA" id="ARBA00010457"/>
    </source>
</evidence>
<dbReference type="CDD" id="cd00305">
    <property type="entry name" value="Cu-Zn_Superoxide_Dismutase"/>
    <property type="match status" value="1"/>
</dbReference>
<sequence length="179" mass="19040">MFSKQEGVSPGRVDSFFNRFLHRVGLAKYFDTPMKAICVIRGEDKPSEKELTRVYGEITGLAPGKHGFHVHEWGDNTKGCISAGAHYNPFGKTHGGPSDEVRHVGDMGNVIAGQDGVAKVDIQDPQIKLIGEHSVVGRTIVVHLAEDDLGKGGNEESLKTGNAGARVGCGIIGLANPSP</sequence>
<evidence type="ECO:0000313" key="10">
    <source>
        <dbReference type="Proteomes" id="UP000030764"/>
    </source>
</evidence>
<evidence type="ECO:0000256" key="2">
    <source>
        <dbReference type="ARBA" id="ARBA00022723"/>
    </source>
</evidence>
<dbReference type="Proteomes" id="UP000030764">
    <property type="component" value="Unassembled WGS sequence"/>
</dbReference>
<evidence type="ECO:0000256" key="7">
    <source>
        <dbReference type="RuleBase" id="RU000393"/>
    </source>
</evidence>
<protein>
    <recommendedName>
        <fullName evidence="7">Superoxide dismutase [Cu-Zn]</fullName>
        <ecNumber evidence="7">1.15.1.1</ecNumber>
    </recommendedName>
</protein>
<comment type="function">
    <text evidence="7">Destroys radicals which are normally produced within the cells and which are toxic to biological systems.</text>
</comment>
<proteinExistence type="inferred from homology"/>
<dbReference type="InterPro" id="IPR018152">
    <property type="entry name" value="SOD_Cu/Zn_BS"/>
</dbReference>
<dbReference type="AlphaFoldDB" id="A0A085M8G9"/>
<dbReference type="PANTHER" id="PTHR10003">
    <property type="entry name" value="SUPEROXIDE DISMUTASE CU-ZN -RELATED"/>
    <property type="match status" value="1"/>
</dbReference>
<dbReference type="Gene3D" id="2.60.40.200">
    <property type="entry name" value="Superoxide dismutase, copper/zinc binding domain"/>
    <property type="match status" value="1"/>
</dbReference>